<evidence type="ECO:0000313" key="7">
    <source>
        <dbReference type="Proteomes" id="UP000245207"/>
    </source>
</evidence>
<reference evidence="6 7" key="1">
    <citation type="journal article" date="2018" name="Mol. Plant">
        <title>The genome of Artemisia annua provides insight into the evolution of Asteraceae family and artemisinin biosynthesis.</title>
        <authorList>
            <person name="Shen Q."/>
            <person name="Zhang L."/>
            <person name="Liao Z."/>
            <person name="Wang S."/>
            <person name="Yan T."/>
            <person name="Shi P."/>
            <person name="Liu M."/>
            <person name="Fu X."/>
            <person name="Pan Q."/>
            <person name="Wang Y."/>
            <person name="Lv Z."/>
            <person name="Lu X."/>
            <person name="Zhang F."/>
            <person name="Jiang W."/>
            <person name="Ma Y."/>
            <person name="Chen M."/>
            <person name="Hao X."/>
            <person name="Li L."/>
            <person name="Tang Y."/>
            <person name="Lv G."/>
            <person name="Zhou Y."/>
            <person name="Sun X."/>
            <person name="Brodelius P.E."/>
            <person name="Rose J.K.C."/>
            <person name="Tang K."/>
        </authorList>
    </citation>
    <scope>NUCLEOTIDE SEQUENCE [LARGE SCALE GENOMIC DNA]</scope>
    <source>
        <strain evidence="7">cv. Huhao1</strain>
        <tissue evidence="6">Leaf</tissue>
    </source>
</reference>
<dbReference type="GO" id="GO:0006508">
    <property type="term" value="P:proteolysis"/>
    <property type="evidence" value="ECO:0007669"/>
    <property type="project" value="UniProtKB-KW"/>
</dbReference>
<dbReference type="InterPro" id="IPR038765">
    <property type="entry name" value="Papain-like_cys_pep_sf"/>
</dbReference>
<dbReference type="OrthoDB" id="1749240at2759"/>
<comment type="caution">
    <text evidence="6">The sequence shown here is derived from an EMBL/GenBank/DDBJ whole genome shotgun (WGS) entry which is preliminary data.</text>
</comment>
<evidence type="ECO:0000256" key="1">
    <source>
        <dbReference type="ARBA" id="ARBA00005234"/>
    </source>
</evidence>
<dbReference type="InterPro" id="IPR003653">
    <property type="entry name" value="Peptidase_C48_C"/>
</dbReference>
<protein>
    <recommendedName>
        <fullName evidence="5">Ubiquitin-like protease family profile domain-containing protein</fullName>
    </recommendedName>
</protein>
<keyword evidence="2" id="KW-0645">Protease</keyword>
<dbReference type="Gene3D" id="3.40.395.10">
    <property type="entry name" value="Adenoviral Proteinase, Chain A"/>
    <property type="match status" value="1"/>
</dbReference>
<keyword evidence="7" id="KW-1185">Reference proteome</keyword>
<evidence type="ECO:0000313" key="6">
    <source>
        <dbReference type="EMBL" id="PWA43308.1"/>
    </source>
</evidence>
<dbReference type="SUPFAM" id="SSF54001">
    <property type="entry name" value="Cysteine proteinases"/>
    <property type="match status" value="1"/>
</dbReference>
<gene>
    <name evidence="6" type="ORF">CTI12_AA536770</name>
</gene>
<dbReference type="Pfam" id="PF02902">
    <property type="entry name" value="Peptidase_C48"/>
    <property type="match status" value="1"/>
</dbReference>
<feature type="compositionally biased region" description="Acidic residues" evidence="4">
    <location>
        <begin position="1"/>
        <end position="10"/>
    </location>
</feature>
<name>A0A2U1L2S8_ARTAN</name>
<feature type="region of interest" description="Disordered" evidence="4">
    <location>
        <begin position="1"/>
        <end position="24"/>
    </location>
</feature>
<dbReference type="GO" id="GO:0008234">
    <property type="term" value="F:cysteine-type peptidase activity"/>
    <property type="evidence" value="ECO:0007669"/>
    <property type="project" value="InterPro"/>
</dbReference>
<evidence type="ECO:0000256" key="4">
    <source>
        <dbReference type="SAM" id="MobiDB-lite"/>
    </source>
</evidence>
<evidence type="ECO:0000259" key="5">
    <source>
        <dbReference type="Pfam" id="PF02902"/>
    </source>
</evidence>
<accession>A0A2U1L2S8</accession>
<comment type="similarity">
    <text evidence="1">Belongs to the peptidase C48 family.</text>
</comment>
<dbReference type="AlphaFoldDB" id="A0A2U1L2S8"/>
<keyword evidence="3" id="KW-0378">Hydrolase</keyword>
<dbReference type="EMBL" id="PKPP01011898">
    <property type="protein sequence ID" value="PWA43308.1"/>
    <property type="molecule type" value="Genomic_DNA"/>
</dbReference>
<feature type="domain" description="Ubiquitin-like protease family profile" evidence="5">
    <location>
        <begin position="124"/>
        <end position="245"/>
    </location>
</feature>
<evidence type="ECO:0000256" key="3">
    <source>
        <dbReference type="ARBA" id="ARBA00022801"/>
    </source>
</evidence>
<evidence type="ECO:0000256" key="2">
    <source>
        <dbReference type="ARBA" id="ARBA00022670"/>
    </source>
</evidence>
<dbReference type="Proteomes" id="UP000245207">
    <property type="component" value="Unassembled WGS sequence"/>
</dbReference>
<organism evidence="6 7">
    <name type="scientific">Artemisia annua</name>
    <name type="common">Sweet wormwood</name>
    <dbReference type="NCBI Taxonomy" id="35608"/>
    <lineage>
        <taxon>Eukaryota</taxon>
        <taxon>Viridiplantae</taxon>
        <taxon>Streptophyta</taxon>
        <taxon>Embryophyta</taxon>
        <taxon>Tracheophyta</taxon>
        <taxon>Spermatophyta</taxon>
        <taxon>Magnoliopsida</taxon>
        <taxon>eudicotyledons</taxon>
        <taxon>Gunneridae</taxon>
        <taxon>Pentapetalae</taxon>
        <taxon>asterids</taxon>
        <taxon>campanulids</taxon>
        <taxon>Asterales</taxon>
        <taxon>Asteraceae</taxon>
        <taxon>Asteroideae</taxon>
        <taxon>Anthemideae</taxon>
        <taxon>Artemisiinae</taxon>
        <taxon>Artemisia</taxon>
    </lineage>
</organism>
<sequence>MDDDEDDSYDGPDHVSPYQYTPVNPQVNISKDEQIVSRTLFAMTGPAWEHIFKSGRGDFLIHFDMETITPNLEISTNVIDVWSQILNVLELYKEDDTLSSRYFFKISVINPLYFIEKHTDEEKLEAFTKSVDQSFRNDEKHLKSLETFDILFFPVCRENHFYLICADFKNGSFRVIDNSSNGTDFEERYKSVPEEIKKVLVAYLDQVKHPKTKRIRNTKPIRMKWRTKNNHVDCEVFLMLQMECYHGLKNWVCGNWIY</sequence>
<proteinExistence type="inferred from homology"/>